<keyword evidence="2" id="KW-0812">Transmembrane</keyword>
<evidence type="ECO:0000256" key="1">
    <source>
        <dbReference type="SAM" id="MobiDB-lite"/>
    </source>
</evidence>
<dbReference type="RefSeq" id="XP_043165989.1">
    <property type="nucleotide sequence ID" value="XM_043310054.1"/>
</dbReference>
<feature type="transmembrane region" description="Helical" evidence="2">
    <location>
        <begin position="549"/>
        <end position="575"/>
    </location>
</feature>
<feature type="compositionally biased region" description="Basic and acidic residues" evidence="1">
    <location>
        <begin position="828"/>
        <end position="838"/>
    </location>
</feature>
<proteinExistence type="predicted"/>
<dbReference type="AlphaFoldDB" id="A0A8J2HVF5"/>
<evidence type="ECO:0000259" key="3">
    <source>
        <dbReference type="PROSITE" id="PS51819"/>
    </source>
</evidence>
<dbReference type="InterPro" id="IPR037523">
    <property type="entry name" value="VOC_core"/>
</dbReference>
<feature type="region of interest" description="Disordered" evidence="1">
    <location>
        <begin position="189"/>
        <end position="290"/>
    </location>
</feature>
<evidence type="ECO:0000256" key="2">
    <source>
        <dbReference type="SAM" id="Phobius"/>
    </source>
</evidence>
<dbReference type="Pfam" id="PF11204">
    <property type="entry name" value="DUF2985"/>
    <property type="match status" value="1"/>
</dbReference>
<gene>
    <name evidence="4" type="ORF">ALTATR162_LOCUS2448</name>
</gene>
<feature type="region of interest" description="Disordered" evidence="1">
    <location>
        <begin position="335"/>
        <end position="360"/>
    </location>
</feature>
<protein>
    <recommendedName>
        <fullName evidence="3">VOC domain-containing protein</fullName>
    </recommendedName>
</protein>
<feature type="compositionally biased region" description="Polar residues" evidence="1">
    <location>
        <begin position="339"/>
        <end position="350"/>
    </location>
</feature>
<dbReference type="InterPro" id="IPR029068">
    <property type="entry name" value="Glyas_Bleomycin-R_OHBP_Dase"/>
</dbReference>
<dbReference type="InterPro" id="IPR004360">
    <property type="entry name" value="Glyas_Fos-R_dOase_dom"/>
</dbReference>
<dbReference type="Proteomes" id="UP000676310">
    <property type="component" value="Unassembled WGS sequence"/>
</dbReference>
<feature type="transmembrane region" description="Helical" evidence="2">
    <location>
        <begin position="738"/>
        <end position="761"/>
    </location>
</feature>
<accession>A0A8J2HVF5</accession>
<feature type="region of interest" description="Disordered" evidence="1">
    <location>
        <begin position="1"/>
        <end position="30"/>
    </location>
</feature>
<feature type="compositionally biased region" description="Basic and acidic residues" evidence="1">
    <location>
        <begin position="808"/>
        <end position="819"/>
    </location>
</feature>
<dbReference type="SUPFAM" id="SSF54593">
    <property type="entry name" value="Glyoxalase/Bleomycin resistance protein/Dihydroxybiphenyl dioxygenase"/>
    <property type="match status" value="1"/>
</dbReference>
<feature type="compositionally biased region" description="Low complexity" evidence="1">
    <location>
        <begin position="278"/>
        <end position="290"/>
    </location>
</feature>
<evidence type="ECO:0000313" key="5">
    <source>
        <dbReference type="Proteomes" id="UP000676310"/>
    </source>
</evidence>
<dbReference type="CDD" id="cd07233">
    <property type="entry name" value="GlxI_Zn"/>
    <property type="match status" value="1"/>
</dbReference>
<dbReference type="GeneID" id="67013894"/>
<sequence>MASSSENHPLRPDEVGKHIIPPPRPSSPSTAEYRLNHLMIRIKDPEKSIKFYCDCLGMHVIFVFNAGPFTIYYLGPRDVGMASLGASKGLLELYYIPADSSTPYNSGNDYPDPGIGFGHIGFTVPDVPEALERIKGFGYEVIKPLDEAKEEQMGIPTDAQLGKYGKVPDGYKHVFRQLAFVKDPGELHVPHQSLAPHENSSTHAVNEGFQSAEPGTNAQDFGVPADQPTRQPVIEPPTTLESSIDAGQHVPKPTRASDPSSHVTYSTLAAQRARSSSAPTRPQQYPRRPQAYRQASIGIRRMPSSNALRQVAQQPNASTVRSSTPLPALDEEQELGRFPSSNGSQSTLTNPEPDRSRLRKVKSAIQTRIPFWGNKEEDKSPTTSAHAAAVQDDMSSNYTSGMVDVLDTIDPEVATLTSLTNMQNSLFIPNLPFLNRRPTYNLRRRKSETESLEAINRILEPARAAQAQEQAAPRLQRSPTEATTTTMMTIDSQLTESRFAVLPEEADLSGWSVEDKKEVNDHVRHMLHSRRSKMKRSLKGFGQYVKRPLGFLVTLYATLITLFGLAWVLFLIGWVNVGGQQIYVVHVIDSVLVALFAVVGDGLAPFRAVDTYHMIYIAHYHHFTWSRRKKEMLPELTDHNDLPAEHAPVAGPRVVDPADPEKQWEFTVLTPKQQEKLEHHQEKFCKSHSFYKPHETETHYAFPLRLLVAIVVLLDFHSLLQISLGACTWGIYYKHRPFAITTVILCCSITCNATAGLLIWLGDKKTRKKDVLERMNRQELTEEAIKEVEKKKQKEKERESEGESSGADDGRDREKRRISLDAFRPGRKSMEQDKEKKQSPSARPF</sequence>
<dbReference type="EMBL" id="CAJRGZ010000015">
    <property type="protein sequence ID" value="CAG5149789.1"/>
    <property type="molecule type" value="Genomic_DNA"/>
</dbReference>
<comment type="caution">
    <text evidence="4">The sequence shown here is derived from an EMBL/GenBank/DDBJ whole genome shotgun (WGS) entry which is preliminary data.</text>
</comment>
<dbReference type="Pfam" id="PF00903">
    <property type="entry name" value="Glyoxalase"/>
    <property type="match status" value="1"/>
</dbReference>
<organism evidence="4 5">
    <name type="scientific">Alternaria atra</name>
    <dbReference type="NCBI Taxonomy" id="119953"/>
    <lineage>
        <taxon>Eukaryota</taxon>
        <taxon>Fungi</taxon>
        <taxon>Dikarya</taxon>
        <taxon>Ascomycota</taxon>
        <taxon>Pezizomycotina</taxon>
        <taxon>Dothideomycetes</taxon>
        <taxon>Pleosporomycetidae</taxon>
        <taxon>Pleosporales</taxon>
        <taxon>Pleosporineae</taxon>
        <taxon>Pleosporaceae</taxon>
        <taxon>Alternaria</taxon>
        <taxon>Alternaria sect. Ulocladioides</taxon>
    </lineage>
</organism>
<dbReference type="InterPro" id="IPR021369">
    <property type="entry name" value="DUF2985"/>
</dbReference>
<feature type="compositionally biased region" description="Basic and acidic residues" evidence="1">
    <location>
        <begin position="784"/>
        <end position="801"/>
    </location>
</feature>
<keyword evidence="5" id="KW-1185">Reference proteome</keyword>
<dbReference type="PROSITE" id="PS51819">
    <property type="entry name" value="VOC"/>
    <property type="match status" value="1"/>
</dbReference>
<keyword evidence="2" id="KW-0472">Membrane</keyword>
<evidence type="ECO:0000313" key="4">
    <source>
        <dbReference type="EMBL" id="CAG5149789.1"/>
    </source>
</evidence>
<name>A0A8J2HVF5_9PLEO</name>
<feature type="region of interest" description="Disordered" evidence="1">
    <location>
        <begin position="784"/>
        <end position="845"/>
    </location>
</feature>
<feature type="compositionally biased region" description="Polar residues" evidence="1">
    <location>
        <begin position="257"/>
        <end position="277"/>
    </location>
</feature>
<dbReference type="OrthoDB" id="3365211at2759"/>
<feature type="domain" description="VOC" evidence="3">
    <location>
        <begin position="34"/>
        <end position="178"/>
    </location>
</feature>
<keyword evidence="2" id="KW-1133">Transmembrane helix</keyword>
<reference evidence="4" key="1">
    <citation type="submission" date="2021-05" db="EMBL/GenBank/DDBJ databases">
        <authorList>
            <person name="Stam R."/>
        </authorList>
    </citation>
    <scope>NUCLEOTIDE SEQUENCE</scope>
    <source>
        <strain evidence="4">CS162</strain>
    </source>
</reference>
<dbReference type="PANTHER" id="PTHR35872">
    <property type="entry name" value="INTEGRAL MEMBRANE PROTEIN (AFU_ORTHOLOGUE AFUA_5G07110)"/>
    <property type="match status" value="1"/>
</dbReference>
<dbReference type="PANTHER" id="PTHR35872:SF2">
    <property type="entry name" value="INTEGRAL MEMBRANE PROTEIN (AFU_ORTHOLOGUE AFUA_5G07110)"/>
    <property type="match status" value="1"/>
</dbReference>
<feature type="transmembrane region" description="Helical" evidence="2">
    <location>
        <begin position="581"/>
        <end position="604"/>
    </location>
</feature>
<dbReference type="Gene3D" id="3.10.180.10">
    <property type="entry name" value="2,3-Dihydroxybiphenyl 1,2-Dioxygenase, domain 1"/>
    <property type="match status" value="1"/>
</dbReference>
<feature type="compositionally biased region" description="Basic and acidic residues" evidence="1">
    <location>
        <begin position="8"/>
        <end position="17"/>
    </location>
</feature>